<evidence type="ECO:0000256" key="1">
    <source>
        <dbReference type="ARBA" id="ARBA00004141"/>
    </source>
</evidence>
<feature type="transmembrane region" description="Helical" evidence="7">
    <location>
        <begin position="222"/>
        <end position="241"/>
    </location>
</feature>
<feature type="transmembrane region" description="Helical" evidence="7">
    <location>
        <begin position="76"/>
        <end position="101"/>
    </location>
</feature>
<name>A0A4T0C690_AURPU</name>
<evidence type="ECO:0000313" key="8">
    <source>
        <dbReference type="EMBL" id="TIA43040.1"/>
    </source>
</evidence>
<keyword evidence="5 7" id="KW-0472">Membrane</keyword>
<dbReference type="PROSITE" id="PS00218">
    <property type="entry name" value="AMINO_ACID_PERMEASE_1"/>
    <property type="match status" value="1"/>
</dbReference>
<feature type="region of interest" description="Disordered" evidence="6">
    <location>
        <begin position="1"/>
        <end position="23"/>
    </location>
</feature>
<feature type="transmembrane region" description="Helical" evidence="7">
    <location>
        <begin position="307"/>
        <end position="329"/>
    </location>
</feature>
<feature type="transmembrane region" description="Helical" evidence="7">
    <location>
        <begin position="475"/>
        <end position="500"/>
    </location>
</feature>
<dbReference type="PANTHER" id="PTHR45649:SF27">
    <property type="entry name" value="CHOLINE TRANSPORTER (EUROFUNG)"/>
    <property type="match status" value="1"/>
</dbReference>
<feature type="transmembrane region" description="Helical" evidence="7">
    <location>
        <begin position="406"/>
        <end position="428"/>
    </location>
</feature>
<organism evidence="8 9">
    <name type="scientific">Aureobasidium pullulans</name>
    <name type="common">Black yeast</name>
    <name type="synonym">Pullularia pullulans</name>
    <dbReference type="NCBI Taxonomy" id="5580"/>
    <lineage>
        <taxon>Eukaryota</taxon>
        <taxon>Fungi</taxon>
        <taxon>Dikarya</taxon>
        <taxon>Ascomycota</taxon>
        <taxon>Pezizomycotina</taxon>
        <taxon>Dothideomycetes</taxon>
        <taxon>Dothideomycetidae</taxon>
        <taxon>Dothideales</taxon>
        <taxon>Saccotheciaceae</taxon>
        <taxon>Aureobasidium</taxon>
    </lineage>
</organism>
<evidence type="ECO:0000256" key="5">
    <source>
        <dbReference type="ARBA" id="ARBA00023136"/>
    </source>
</evidence>
<dbReference type="Pfam" id="PF13520">
    <property type="entry name" value="AA_permease_2"/>
    <property type="match status" value="1"/>
</dbReference>
<dbReference type="InterPro" id="IPR004840">
    <property type="entry name" value="Amino_acid_permease_CS"/>
</dbReference>
<proteinExistence type="predicted"/>
<keyword evidence="4 7" id="KW-1133">Transmembrane helix</keyword>
<evidence type="ECO:0000256" key="7">
    <source>
        <dbReference type="SAM" id="Phobius"/>
    </source>
</evidence>
<sequence>MDTKQPSEHKLTPYRSEQPEVEEGTITVNTSGHTQELERNFSIVSICAVGIVTGNTWCALGGSIVVALYNGGPTGVIFEFLAVSVFYWMIGACIAELASAIPSSSGVYHWAAATSAPRYSKFIGFLAGSGGDQANIHNTSAFFFTRIMLTVASRYWNFFAWVFGSASMSSILANEVLAMWGLFHPDYVAERWHVFICYIIISWSCCAVVLFANRALPMVNNIGLFLTLGGCFLTILVCAIMPTTTGAGHATTAAVWSSWSNDTGYKSNGLVFVTGMLNGAFSVGTPDCVSHLAEEIPRSRVNVPKAIAAQLGVGFVTGLFYLIAIFYSINDIDALMNNPYTNPLAELYRQATGSKAGSCGLLIVVFLPTVANCIGTYITCGRMLWTLSRDRATPFSSTLGVISPRWGNPFAATVACLIITTILGLIYIGSAVAFNAFVGSFIILSSASYLLAILPHLLSGRKNIEFGPFKLPDKLAAVIMPIACAYIVAFIVIFCFPYSMPVSAETMNYSSAITGGLTVIIALLYPWQCRNGFVSPVEVARSIAAADVVKDDHE</sequence>
<feature type="transmembrane region" description="Helical" evidence="7">
    <location>
        <begin position="361"/>
        <end position="385"/>
    </location>
</feature>
<dbReference type="GO" id="GO:0022857">
    <property type="term" value="F:transmembrane transporter activity"/>
    <property type="evidence" value="ECO:0007669"/>
    <property type="project" value="InterPro"/>
</dbReference>
<feature type="transmembrane region" description="Helical" evidence="7">
    <location>
        <begin position="195"/>
        <end position="216"/>
    </location>
</feature>
<reference evidence="8 9" key="1">
    <citation type="submission" date="2018-10" db="EMBL/GenBank/DDBJ databases">
        <title>Fifty Aureobasidium pullulans genomes reveal a recombining polyextremotolerant generalist.</title>
        <authorList>
            <person name="Gostincar C."/>
            <person name="Turk M."/>
            <person name="Zajc J."/>
            <person name="Gunde-Cimerman N."/>
        </authorList>
    </citation>
    <scope>NUCLEOTIDE SEQUENCE [LARGE SCALE GENOMIC DNA]</scope>
    <source>
        <strain evidence="8 9">EXF-1645</strain>
    </source>
</reference>
<dbReference type="EMBL" id="QZBZ01000006">
    <property type="protein sequence ID" value="TIA43040.1"/>
    <property type="molecule type" value="Genomic_DNA"/>
</dbReference>
<evidence type="ECO:0000256" key="6">
    <source>
        <dbReference type="SAM" id="MobiDB-lite"/>
    </source>
</evidence>
<evidence type="ECO:0000256" key="2">
    <source>
        <dbReference type="ARBA" id="ARBA00022448"/>
    </source>
</evidence>
<protein>
    <submittedName>
        <fullName evidence="8">Amino acid transporter</fullName>
    </submittedName>
</protein>
<dbReference type="GO" id="GO:0006865">
    <property type="term" value="P:amino acid transport"/>
    <property type="evidence" value="ECO:0007669"/>
    <property type="project" value="InterPro"/>
</dbReference>
<feature type="compositionally biased region" description="Basic and acidic residues" evidence="6">
    <location>
        <begin position="1"/>
        <end position="11"/>
    </location>
</feature>
<feature type="transmembrane region" description="Helical" evidence="7">
    <location>
        <begin position="43"/>
        <end position="69"/>
    </location>
</feature>
<dbReference type="InterPro" id="IPR002293">
    <property type="entry name" value="AA/rel_permease1"/>
</dbReference>
<feature type="transmembrane region" description="Helical" evidence="7">
    <location>
        <begin position="434"/>
        <end position="454"/>
    </location>
</feature>
<evidence type="ECO:0000256" key="4">
    <source>
        <dbReference type="ARBA" id="ARBA00022989"/>
    </source>
</evidence>
<dbReference type="Gene3D" id="1.20.1740.10">
    <property type="entry name" value="Amino acid/polyamine transporter I"/>
    <property type="match status" value="1"/>
</dbReference>
<comment type="caution">
    <text evidence="8">The sequence shown here is derived from an EMBL/GenBank/DDBJ whole genome shotgun (WGS) entry which is preliminary data.</text>
</comment>
<gene>
    <name evidence="8" type="ORF">D6C78_00615</name>
</gene>
<feature type="transmembrane region" description="Helical" evidence="7">
    <location>
        <begin position="506"/>
        <end position="525"/>
    </location>
</feature>
<dbReference type="GO" id="GO:0016020">
    <property type="term" value="C:membrane"/>
    <property type="evidence" value="ECO:0007669"/>
    <property type="project" value="UniProtKB-SubCell"/>
</dbReference>
<feature type="transmembrane region" description="Helical" evidence="7">
    <location>
        <begin position="158"/>
        <end position="183"/>
    </location>
</feature>
<dbReference type="AlphaFoldDB" id="A0A4T0C690"/>
<evidence type="ECO:0000256" key="3">
    <source>
        <dbReference type="ARBA" id="ARBA00022692"/>
    </source>
</evidence>
<keyword evidence="3 7" id="KW-0812">Transmembrane</keyword>
<evidence type="ECO:0000313" key="9">
    <source>
        <dbReference type="Proteomes" id="UP000308724"/>
    </source>
</evidence>
<keyword evidence="2" id="KW-0813">Transport</keyword>
<comment type="subcellular location">
    <subcellularLocation>
        <location evidence="1">Membrane</location>
        <topology evidence="1">Multi-pass membrane protein</topology>
    </subcellularLocation>
</comment>
<accession>A0A4T0C690</accession>
<dbReference type="PANTHER" id="PTHR45649">
    <property type="entry name" value="AMINO-ACID PERMEASE BAT1"/>
    <property type="match status" value="1"/>
</dbReference>
<dbReference type="Proteomes" id="UP000308724">
    <property type="component" value="Unassembled WGS sequence"/>
</dbReference>
<dbReference type="PIRSF" id="PIRSF006060">
    <property type="entry name" value="AA_transporter"/>
    <property type="match status" value="1"/>
</dbReference>